<reference evidence="5 6" key="1">
    <citation type="submission" date="2014-02" db="EMBL/GenBank/DDBJ databases">
        <title>The small core and large imbalanced accessory genome model reveals a collaborative survival strategy of Sorangium cellulosum strains in nature.</title>
        <authorList>
            <person name="Han K."/>
            <person name="Peng R."/>
            <person name="Blom J."/>
            <person name="Li Y.-Z."/>
        </authorList>
    </citation>
    <scope>NUCLEOTIDE SEQUENCE [LARGE SCALE GENOMIC DNA]</scope>
    <source>
        <strain evidence="5 6">So0011-07</strain>
    </source>
</reference>
<dbReference type="Pfam" id="PF01523">
    <property type="entry name" value="PmbA_TldD_1st"/>
    <property type="match status" value="1"/>
</dbReference>
<dbReference type="Pfam" id="PF19289">
    <property type="entry name" value="PmbA_TldD_3rd"/>
    <property type="match status" value="1"/>
</dbReference>
<evidence type="ECO:0000259" key="3">
    <source>
        <dbReference type="Pfam" id="PF19289"/>
    </source>
</evidence>
<dbReference type="AlphaFoldDB" id="A0A150RFL7"/>
<dbReference type="Gene3D" id="3.30.2290.10">
    <property type="entry name" value="PmbA/TldD superfamily"/>
    <property type="match status" value="1"/>
</dbReference>
<organism evidence="5 6">
    <name type="scientific">Sorangium cellulosum</name>
    <name type="common">Polyangium cellulosum</name>
    <dbReference type="NCBI Taxonomy" id="56"/>
    <lineage>
        <taxon>Bacteria</taxon>
        <taxon>Pseudomonadati</taxon>
        <taxon>Myxococcota</taxon>
        <taxon>Polyangia</taxon>
        <taxon>Polyangiales</taxon>
        <taxon>Polyangiaceae</taxon>
        <taxon>Sorangium</taxon>
    </lineage>
</organism>
<protein>
    <submittedName>
        <fullName evidence="5">PmbA protein</fullName>
    </submittedName>
</protein>
<dbReference type="InterPro" id="IPR045570">
    <property type="entry name" value="Metalloprtase-TldD/E_cen_dom"/>
</dbReference>
<sequence length="446" mass="47170">MELADQVVTRARKGGADVAEAIARSGSELSTKVRLGEPELVEEAVHKGLGMRIIKKQRVALTSTSDLTPRGIDRFVADALELADISQEDEFAGPADPELIARGPFPALDLYDPSGGGVTAAQAIDIARRGEQAARDADPRITNSDGATFSRTASAFALVLSGGFRGGYAGSYASLVVSPVADDTGDKKRRGFYFSARRYLADLDAPDAVGREAARRTLRKLGARKVATCEAPVVFDPDVARSMLGLLGSCLMGSSIWRKSSYLVGREGTRVASDLITVVDDPLIPRAPGSRPFDGEGLLARRNVVVEQGILKTYLCDSYSGRKLKRPPTGSASRGAGGGVGPSTSNFILQPTSTPAAEIVRSTPRGLYVTEMMGFGFNAVTGDFSRGASGFWIENGQLTHPVSEVTISLNLDELLQRIDAVGDDLDLRTATAAPTFRVSAMTIAGS</sequence>
<evidence type="ECO:0000256" key="1">
    <source>
        <dbReference type="ARBA" id="ARBA00005836"/>
    </source>
</evidence>
<dbReference type="Pfam" id="PF19290">
    <property type="entry name" value="PmbA_TldD_2nd"/>
    <property type="match status" value="1"/>
</dbReference>
<comment type="similarity">
    <text evidence="1">Belongs to the peptidase U62 family.</text>
</comment>
<dbReference type="PANTHER" id="PTHR43421:SF1">
    <property type="entry name" value="METALLOPROTEASE PMBA"/>
    <property type="match status" value="1"/>
</dbReference>
<evidence type="ECO:0000313" key="6">
    <source>
        <dbReference type="Proteomes" id="UP000075635"/>
    </source>
</evidence>
<accession>A0A150RFL7</accession>
<dbReference type="GO" id="GO:0008237">
    <property type="term" value="F:metallopeptidase activity"/>
    <property type="evidence" value="ECO:0007669"/>
    <property type="project" value="InterPro"/>
</dbReference>
<evidence type="ECO:0000259" key="4">
    <source>
        <dbReference type="Pfam" id="PF19290"/>
    </source>
</evidence>
<dbReference type="PANTHER" id="PTHR43421">
    <property type="entry name" value="METALLOPROTEASE PMBA"/>
    <property type="match status" value="1"/>
</dbReference>
<dbReference type="InterPro" id="IPR047657">
    <property type="entry name" value="PmbA"/>
</dbReference>
<proteinExistence type="inferred from homology"/>
<dbReference type="EMBL" id="JEMB01002717">
    <property type="protein sequence ID" value="KYF78941.1"/>
    <property type="molecule type" value="Genomic_DNA"/>
</dbReference>
<dbReference type="InterPro" id="IPR002510">
    <property type="entry name" value="Metalloprtase-TldD/E_N"/>
</dbReference>
<evidence type="ECO:0000313" key="5">
    <source>
        <dbReference type="EMBL" id="KYF78941.1"/>
    </source>
</evidence>
<evidence type="ECO:0000259" key="2">
    <source>
        <dbReference type="Pfam" id="PF01523"/>
    </source>
</evidence>
<dbReference type="InterPro" id="IPR036059">
    <property type="entry name" value="TldD/PmbA_sf"/>
</dbReference>
<dbReference type="InterPro" id="IPR045569">
    <property type="entry name" value="Metalloprtase-TldD/E_C"/>
</dbReference>
<dbReference type="Proteomes" id="UP000075635">
    <property type="component" value="Unassembled WGS sequence"/>
</dbReference>
<comment type="caution">
    <text evidence="5">The sequence shown here is derived from an EMBL/GenBank/DDBJ whole genome shotgun (WGS) entry which is preliminary data.</text>
</comment>
<dbReference type="GO" id="GO:0005829">
    <property type="term" value="C:cytosol"/>
    <property type="evidence" value="ECO:0007669"/>
    <property type="project" value="TreeGrafter"/>
</dbReference>
<feature type="domain" description="Metalloprotease TldD/E central" evidence="4">
    <location>
        <begin position="117"/>
        <end position="221"/>
    </location>
</feature>
<dbReference type="GO" id="GO:0006508">
    <property type="term" value="P:proteolysis"/>
    <property type="evidence" value="ECO:0007669"/>
    <property type="project" value="InterPro"/>
</dbReference>
<dbReference type="SUPFAM" id="SSF111283">
    <property type="entry name" value="Putative modulator of DNA gyrase, PmbA/TldD"/>
    <property type="match status" value="1"/>
</dbReference>
<name>A0A150RFL7_SORCE</name>
<feature type="domain" description="Metalloprotease TldD/E C-terminal" evidence="3">
    <location>
        <begin position="229"/>
        <end position="445"/>
    </location>
</feature>
<feature type="domain" description="Metalloprotease TldD/E N-terminal" evidence="2">
    <location>
        <begin position="19"/>
        <end position="83"/>
    </location>
</feature>
<dbReference type="InterPro" id="IPR035068">
    <property type="entry name" value="TldD/PmbA_N"/>
</dbReference>
<gene>
    <name evidence="5" type="ORF">BE17_35995</name>
</gene>